<dbReference type="NCBIfam" id="TIGR00016">
    <property type="entry name" value="ackA"/>
    <property type="match status" value="1"/>
</dbReference>
<dbReference type="UniPathway" id="UPA00340">
    <property type="reaction ID" value="UER00458"/>
</dbReference>
<dbReference type="GO" id="GO:0006083">
    <property type="term" value="P:acetate metabolic process"/>
    <property type="evidence" value="ECO:0007669"/>
    <property type="project" value="TreeGrafter"/>
</dbReference>
<keyword evidence="5 6" id="KW-0067">ATP-binding</keyword>
<keyword evidence="9" id="KW-1185">Reference proteome</keyword>
<accession>A0A0R1Y5X9</accession>
<dbReference type="GO" id="GO:0006085">
    <property type="term" value="P:acetyl-CoA biosynthetic process"/>
    <property type="evidence" value="ECO:0007669"/>
    <property type="project" value="UniProtKB-UniRule"/>
</dbReference>
<dbReference type="InterPro" id="IPR000890">
    <property type="entry name" value="Aliphatic_acid_kin_short-chain"/>
</dbReference>
<dbReference type="Pfam" id="PF00871">
    <property type="entry name" value="Acetate_kinase"/>
    <property type="match status" value="1"/>
</dbReference>
<feature type="binding site" evidence="6">
    <location>
        <position position="8"/>
    </location>
    <ligand>
        <name>Mg(2+)</name>
        <dbReference type="ChEBI" id="CHEBI:18420"/>
    </ligand>
</feature>
<evidence type="ECO:0000256" key="2">
    <source>
        <dbReference type="ARBA" id="ARBA00022679"/>
    </source>
</evidence>
<dbReference type="PRINTS" id="PR00471">
    <property type="entry name" value="ACETATEKNASE"/>
</dbReference>
<dbReference type="PROSITE" id="PS01076">
    <property type="entry name" value="ACETATE_KINASE_2"/>
    <property type="match status" value="1"/>
</dbReference>
<evidence type="ECO:0000313" key="8">
    <source>
        <dbReference type="EMBL" id="KRM37647.1"/>
    </source>
</evidence>
<feature type="binding site" evidence="6">
    <location>
        <position position="379"/>
    </location>
    <ligand>
        <name>Mg(2+)</name>
        <dbReference type="ChEBI" id="CHEBI:18420"/>
    </ligand>
</feature>
<dbReference type="HAMAP" id="MF_00020">
    <property type="entry name" value="Acetate_kinase"/>
    <property type="match status" value="1"/>
</dbReference>
<keyword evidence="3 6" id="KW-0547">Nucleotide-binding</keyword>
<dbReference type="AlphaFoldDB" id="A0A0R1Y5X9"/>
<dbReference type="InterPro" id="IPR004372">
    <property type="entry name" value="Ac/propionate_kinase"/>
</dbReference>
<dbReference type="PANTHER" id="PTHR21060:SF15">
    <property type="entry name" value="ACETATE KINASE-RELATED"/>
    <property type="match status" value="1"/>
</dbReference>
<dbReference type="OrthoDB" id="9802453at2"/>
<feature type="binding site" evidence="6">
    <location>
        <begin position="207"/>
        <end position="211"/>
    </location>
    <ligand>
        <name>ATP</name>
        <dbReference type="ChEBI" id="CHEBI:30616"/>
    </ligand>
</feature>
<feature type="active site" description="Proton donor/acceptor" evidence="6">
    <location>
        <position position="147"/>
    </location>
</feature>
<dbReference type="GO" id="GO:0008776">
    <property type="term" value="F:acetate kinase activity"/>
    <property type="evidence" value="ECO:0007669"/>
    <property type="project" value="UniProtKB-UniRule"/>
</dbReference>
<dbReference type="GO" id="GO:0005737">
    <property type="term" value="C:cytoplasm"/>
    <property type="evidence" value="ECO:0007669"/>
    <property type="project" value="UniProtKB-SubCell"/>
</dbReference>
<dbReference type="Proteomes" id="UP000051223">
    <property type="component" value="Unassembled WGS sequence"/>
</dbReference>
<dbReference type="RefSeq" id="WP_025081206.1">
    <property type="nucleotide sequence ID" value="NZ_AZGI01000075.1"/>
</dbReference>
<comment type="caution">
    <text evidence="8">The sequence shown here is derived from an EMBL/GenBank/DDBJ whole genome shotgun (WGS) entry which is preliminary data.</text>
</comment>
<keyword evidence="2 6" id="KW-0808">Transferase</keyword>
<keyword evidence="6" id="KW-0479">Metal-binding</keyword>
<keyword evidence="6" id="KW-0963">Cytoplasm</keyword>
<comment type="function">
    <text evidence="6">Catalyzes the formation of acetyl phosphate from acetate and ATP. Can also catalyze the reverse reaction.</text>
</comment>
<feature type="binding site" evidence="6">
    <location>
        <position position="90"/>
    </location>
    <ligand>
        <name>substrate</name>
    </ligand>
</feature>
<dbReference type="SUPFAM" id="SSF53067">
    <property type="entry name" value="Actin-like ATPase domain"/>
    <property type="match status" value="2"/>
</dbReference>
<feature type="site" description="Transition state stabilizer" evidence="6">
    <location>
        <position position="179"/>
    </location>
</feature>
<evidence type="ECO:0000256" key="5">
    <source>
        <dbReference type="ARBA" id="ARBA00022840"/>
    </source>
</evidence>
<dbReference type="GO" id="GO:0005524">
    <property type="term" value="F:ATP binding"/>
    <property type="evidence" value="ECO:0007669"/>
    <property type="project" value="UniProtKB-KW"/>
</dbReference>
<evidence type="ECO:0000256" key="7">
    <source>
        <dbReference type="RuleBase" id="RU003835"/>
    </source>
</evidence>
<comment type="similarity">
    <text evidence="1 6 7">Belongs to the acetokinase family.</text>
</comment>
<protein>
    <recommendedName>
        <fullName evidence="6">Acetate kinase</fullName>
        <ecNumber evidence="6">2.7.2.1</ecNumber>
    </recommendedName>
    <alternativeName>
        <fullName evidence="6">Acetokinase</fullName>
    </alternativeName>
</protein>
<feature type="binding site" evidence="6">
    <location>
        <position position="15"/>
    </location>
    <ligand>
        <name>ATP</name>
        <dbReference type="ChEBI" id="CHEBI:30616"/>
    </ligand>
</feature>
<comment type="catalytic activity">
    <reaction evidence="6">
        <text>acetate + ATP = acetyl phosphate + ADP</text>
        <dbReference type="Rhea" id="RHEA:11352"/>
        <dbReference type="ChEBI" id="CHEBI:22191"/>
        <dbReference type="ChEBI" id="CHEBI:30089"/>
        <dbReference type="ChEBI" id="CHEBI:30616"/>
        <dbReference type="ChEBI" id="CHEBI:456216"/>
        <dbReference type="EC" id="2.7.2.1"/>
    </reaction>
</comment>
<dbReference type="eggNOG" id="COG0282">
    <property type="taxonomic scope" value="Bacteria"/>
</dbReference>
<comment type="cofactor">
    <cofactor evidence="6">
        <name>Mg(2+)</name>
        <dbReference type="ChEBI" id="CHEBI:18420"/>
    </cofactor>
    <cofactor evidence="6">
        <name>Mn(2+)</name>
        <dbReference type="ChEBI" id="CHEBI:29035"/>
    </cofactor>
    <text evidence="6">Mg(2+). Can also accept Mn(2+).</text>
</comment>
<evidence type="ECO:0000313" key="9">
    <source>
        <dbReference type="Proteomes" id="UP000051223"/>
    </source>
</evidence>
<dbReference type="PROSITE" id="PS01075">
    <property type="entry name" value="ACETATE_KINASE_1"/>
    <property type="match status" value="1"/>
</dbReference>
<comment type="pathway">
    <text evidence="6">Metabolic intermediate biosynthesis; acetyl-CoA biosynthesis; acetyl-CoA from acetate: step 1/2.</text>
</comment>
<dbReference type="EMBL" id="AZGI01000075">
    <property type="protein sequence ID" value="KRM37647.1"/>
    <property type="molecule type" value="Genomic_DNA"/>
</dbReference>
<dbReference type="EC" id="2.7.2.1" evidence="6"/>
<dbReference type="CDD" id="cd24010">
    <property type="entry name" value="ASKHA_NBD_AcK_PK"/>
    <property type="match status" value="1"/>
</dbReference>
<dbReference type="PATRIC" id="fig|1423754.3.peg.112"/>
<comment type="subcellular location">
    <subcellularLocation>
        <location evidence="6">Cytoplasm</location>
    </subcellularLocation>
</comment>
<sequence>MKKILAINSGSSSFKYKLFSFPSETVLAKGGAERIGMQNSVFKIKLANGNEYIKNKAIPTQEVAVSMLIDNLKQYHVVNNLHEIAGVGHRVVNGGEIFPNSVIIDDENLDKLFDLGELAPLHNIPEAKGIQAFKKIIPNVPQIAVFDTSYHQTLDKIHYLYSIPYKYYKDNSIRKYGAHGTSVRYVAPRAAKFMHKNINIARLIVCHLGSGASVTAVKNGKSYDTSMGFSPLAGVTMGTRSGDIDPSALQFLMHKTGMNIDEAIDMLNNESGVLGISGVSSDMRDLIESKDKHAKLARKIFINRVVRYVGAYAAEMNGIDGIVFTGGIGEHDPGIRAGIMSSLRYLGLDPDFKANRTDGEKFISKPKSKVKALIIPTNEELMIARDVVRLTSENY</sequence>
<keyword evidence="4 6" id="KW-0418">Kinase</keyword>
<feature type="binding site" evidence="6">
    <location>
        <begin position="282"/>
        <end position="284"/>
    </location>
    <ligand>
        <name>ATP</name>
        <dbReference type="ChEBI" id="CHEBI:30616"/>
    </ligand>
</feature>
<feature type="binding site" evidence="6">
    <location>
        <begin position="327"/>
        <end position="331"/>
    </location>
    <ligand>
        <name>ATP</name>
        <dbReference type="ChEBI" id="CHEBI:30616"/>
    </ligand>
</feature>
<dbReference type="PANTHER" id="PTHR21060">
    <property type="entry name" value="ACETATE KINASE"/>
    <property type="match status" value="1"/>
</dbReference>
<comment type="subunit">
    <text evidence="6">Homodimer.</text>
</comment>
<evidence type="ECO:0000256" key="1">
    <source>
        <dbReference type="ARBA" id="ARBA00008748"/>
    </source>
</evidence>
<gene>
    <name evidence="6" type="primary">ackA</name>
    <name evidence="8" type="ORF">FC39_GL000106</name>
</gene>
<keyword evidence="6" id="KW-0460">Magnesium</keyword>
<evidence type="ECO:0000256" key="3">
    <source>
        <dbReference type="ARBA" id="ARBA00022741"/>
    </source>
</evidence>
<dbReference type="InterPro" id="IPR043129">
    <property type="entry name" value="ATPase_NBD"/>
</dbReference>
<dbReference type="PIRSF" id="PIRSF000722">
    <property type="entry name" value="Acetate_prop_kin"/>
    <property type="match status" value="1"/>
</dbReference>
<proteinExistence type="inferred from homology"/>
<dbReference type="STRING" id="1423754.FC39_GL000106"/>
<dbReference type="Gene3D" id="3.30.420.40">
    <property type="match status" value="2"/>
</dbReference>
<feature type="site" description="Transition state stabilizer" evidence="6">
    <location>
        <position position="240"/>
    </location>
</feature>
<dbReference type="InterPro" id="IPR023865">
    <property type="entry name" value="Aliphatic_acid_kinase_CS"/>
</dbReference>
<evidence type="ECO:0000256" key="4">
    <source>
        <dbReference type="ARBA" id="ARBA00022777"/>
    </source>
</evidence>
<name>A0A0R1Y5X9_9LACO</name>
<dbReference type="GO" id="GO:0000287">
    <property type="term" value="F:magnesium ion binding"/>
    <property type="evidence" value="ECO:0007669"/>
    <property type="project" value="UniProtKB-UniRule"/>
</dbReference>
<organism evidence="8 9">
    <name type="scientific">Lactobacillus hamsteri DSM 5661 = JCM 6256</name>
    <dbReference type="NCBI Taxonomy" id="1423754"/>
    <lineage>
        <taxon>Bacteria</taxon>
        <taxon>Bacillati</taxon>
        <taxon>Bacillota</taxon>
        <taxon>Bacilli</taxon>
        <taxon>Lactobacillales</taxon>
        <taxon>Lactobacillaceae</taxon>
        <taxon>Lactobacillus</taxon>
    </lineage>
</organism>
<evidence type="ECO:0000256" key="6">
    <source>
        <dbReference type="HAMAP-Rule" id="MF_00020"/>
    </source>
</evidence>
<reference evidence="8 9" key="1">
    <citation type="journal article" date="2015" name="Genome Announc.">
        <title>Expanding the biotechnology potential of lactobacilli through comparative genomics of 213 strains and associated genera.</title>
        <authorList>
            <person name="Sun Z."/>
            <person name="Harris H.M."/>
            <person name="McCann A."/>
            <person name="Guo C."/>
            <person name="Argimon S."/>
            <person name="Zhang W."/>
            <person name="Yang X."/>
            <person name="Jeffery I.B."/>
            <person name="Cooney J.C."/>
            <person name="Kagawa T.F."/>
            <person name="Liu W."/>
            <person name="Song Y."/>
            <person name="Salvetti E."/>
            <person name="Wrobel A."/>
            <person name="Rasinkangas P."/>
            <person name="Parkhill J."/>
            <person name="Rea M.C."/>
            <person name="O'Sullivan O."/>
            <person name="Ritari J."/>
            <person name="Douillard F.P."/>
            <person name="Paul Ross R."/>
            <person name="Yang R."/>
            <person name="Briner A.E."/>
            <person name="Felis G.E."/>
            <person name="de Vos W.M."/>
            <person name="Barrangou R."/>
            <person name="Klaenhammer T.R."/>
            <person name="Caufield P.W."/>
            <person name="Cui Y."/>
            <person name="Zhang H."/>
            <person name="O'Toole P.W."/>
        </authorList>
    </citation>
    <scope>NUCLEOTIDE SEQUENCE [LARGE SCALE GENOMIC DNA]</scope>
    <source>
        <strain evidence="8 9">DSM 5661</strain>
    </source>
</reference>